<dbReference type="InterPro" id="IPR001173">
    <property type="entry name" value="Glyco_trans_2-like"/>
</dbReference>
<dbReference type="CDD" id="cd00761">
    <property type="entry name" value="Glyco_tranf_GTA_type"/>
    <property type="match status" value="1"/>
</dbReference>
<gene>
    <name evidence="3" type="ORF">GR316_08640</name>
</gene>
<name>A0A8J8SLE6_9RHOB</name>
<protein>
    <submittedName>
        <fullName evidence="3">Glycosyltransferase</fullName>
    </submittedName>
</protein>
<dbReference type="Gene3D" id="3.90.550.10">
    <property type="entry name" value="Spore Coat Polysaccharide Biosynthesis Protein SpsA, Chain A"/>
    <property type="match status" value="1"/>
</dbReference>
<accession>A0A8J8SLE6</accession>
<evidence type="ECO:0000259" key="1">
    <source>
        <dbReference type="Pfam" id="PF00535"/>
    </source>
</evidence>
<dbReference type="Pfam" id="PF00535">
    <property type="entry name" value="Glycos_transf_2"/>
    <property type="match status" value="1"/>
</dbReference>
<evidence type="ECO:0000313" key="3">
    <source>
        <dbReference type="EMBL" id="QUS36329.1"/>
    </source>
</evidence>
<dbReference type="AlphaFoldDB" id="A0A8J8SLE6"/>
<dbReference type="RefSeq" id="WP_211783549.1">
    <property type="nucleotide sequence ID" value="NZ_CP047289.1"/>
</dbReference>
<evidence type="ECO:0000259" key="2">
    <source>
        <dbReference type="Pfam" id="PF04230"/>
    </source>
</evidence>
<organism evidence="3 4">
    <name type="scientific">Falsirhodobacter algicola</name>
    <dbReference type="NCBI Taxonomy" id="2692330"/>
    <lineage>
        <taxon>Bacteria</taxon>
        <taxon>Pseudomonadati</taxon>
        <taxon>Pseudomonadota</taxon>
        <taxon>Alphaproteobacteria</taxon>
        <taxon>Rhodobacterales</taxon>
        <taxon>Paracoccaceae</taxon>
        <taxon>Falsirhodobacter</taxon>
    </lineage>
</organism>
<dbReference type="Gene3D" id="1.25.40.10">
    <property type="entry name" value="Tetratricopeptide repeat domain"/>
    <property type="match status" value="1"/>
</dbReference>
<reference evidence="3" key="1">
    <citation type="submission" date="2020-01" db="EMBL/GenBank/DDBJ databases">
        <authorList>
            <person name="Yang Y."/>
            <person name="Kwon Y.M."/>
        </authorList>
    </citation>
    <scope>NUCLEOTIDE SEQUENCE</scope>
    <source>
        <strain evidence="3">PG104</strain>
    </source>
</reference>
<dbReference type="InterPro" id="IPR029044">
    <property type="entry name" value="Nucleotide-diphossugar_trans"/>
</dbReference>
<dbReference type="SUPFAM" id="SSF53448">
    <property type="entry name" value="Nucleotide-diphospho-sugar transferases"/>
    <property type="match status" value="1"/>
</dbReference>
<evidence type="ECO:0000313" key="4">
    <source>
        <dbReference type="Proteomes" id="UP000679284"/>
    </source>
</evidence>
<keyword evidence="4" id="KW-1185">Reference proteome</keyword>
<dbReference type="EMBL" id="CP047289">
    <property type="protein sequence ID" value="QUS36329.1"/>
    <property type="molecule type" value="Genomic_DNA"/>
</dbReference>
<dbReference type="Proteomes" id="UP000679284">
    <property type="component" value="Chromosome"/>
</dbReference>
<dbReference type="KEGG" id="fap:GR316_08640"/>
<dbReference type="PANTHER" id="PTHR43685">
    <property type="entry name" value="GLYCOSYLTRANSFERASE"/>
    <property type="match status" value="1"/>
</dbReference>
<dbReference type="InterPro" id="IPR011990">
    <property type="entry name" value="TPR-like_helical_dom_sf"/>
</dbReference>
<dbReference type="InterPro" id="IPR007345">
    <property type="entry name" value="Polysacch_pyruvyl_Trfase"/>
</dbReference>
<proteinExistence type="predicted"/>
<feature type="domain" description="Glycosyltransferase 2-like" evidence="1">
    <location>
        <begin position="4"/>
        <end position="112"/>
    </location>
</feature>
<dbReference type="PANTHER" id="PTHR43685:SF2">
    <property type="entry name" value="GLYCOSYLTRANSFERASE 2-LIKE DOMAIN-CONTAINING PROTEIN"/>
    <property type="match status" value="1"/>
</dbReference>
<sequence>MSLTVIVPVFHSASLVAQFRDVILAQSDRPEAVVFVDDGSRDGTAAELCRAAETLKRAGIGCTIVTHAENRGRGAARRSGLDAVKTEHAAWLDIDDLFGPDRIRRLRHALAKADTARGPWLLTTPYTLCQARRISARTPMPARAVASVADLYDTARGPRTLQLQTLAGPTASFQLAGFDPALNWAEDLDFLLRFLGAGGHVQTADPADPAAPQAEDVIYFQSFTRTGRDLVEEANRRVYDKNSALLLSHGIAPEAELARKTEAYIAHFAPHSAPQTEEAPSEALDLPDAADGAYLFLSPMDDVVARLAAGQVPSRADIVGAFLAGADRLRRIRSAADPYEVEDRRILRSPTGRFDLQDAGRMHAAQQGGPLSSWADGAAPAGVFQPIFARLTDPSLPLFISFFAGAPFYRACAERLSRQLERFGVDYQICEFTPDAGIDWTRICRKKIAYQIAQHRRHGRPIFWIDADSQLVGDPRALGTGNDDGIGAFLRNFHYLMGFDPAQFARLLHPGYLRFGMGTVIDRFFAHLESVDAAAPDNATDDWVLQEALSSFDGALTFTLFPPAAVTTTQEAESSGAAVFQHTDSGNVANAARTAAQHLSEALSPERQLPVLRDGAQTAMKRGELRDAASFYKRIRQIAPGDTEALTRLLNVYDRLGEAKKYAFHFNRAKKDPALRGAALRADLDRLYGAGLWEDAEKTGATLIATGTPEDAAFAQSRAYRHGFDRRAAARGIPDEDRVPMMWWEQPFPGNLGDIIGPYVVEGMTGIPPRYSKASPRVLSIGSIIRFGRAGDTIWGSGAAAQLQELDPRAQYRAVRGPLTRDMVLKAGAACPEVYGDPAWFLPHIHPCRDVAKTHRLGLIRHFTHETRALDIAPDVRSIGIIRGSVAEIEAFLEEMNACEAIISTSLHGLIIAQAYGIPAAWAVDSASGRQIHGDGMKFADYALSVGMPEPVPFDLASVPRIDAALAALCTHAPTRPFDLKRLADAAPFTVTPDFRARL</sequence>
<dbReference type="InterPro" id="IPR050834">
    <property type="entry name" value="Glycosyltransf_2"/>
</dbReference>
<dbReference type="Pfam" id="PF04230">
    <property type="entry name" value="PS_pyruv_trans"/>
    <property type="match status" value="1"/>
</dbReference>
<feature type="domain" description="Polysaccharide pyruvyl transferase" evidence="2">
    <location>
        <begin position="792"/>
        <end position="921"/>
    </location>
</feature>